<dbReference type="EMBL" id="ML994654">
    <property type="protein sequence ID" value="KAF2181177.1"/>
    <property type="molecule type" value="Genomic_DNA"/>
</dbReference>
<dbReference type="Gene3D" id="3.40.50.720">
    <property type="entry name" value="NAD(P)-binding Rossmann-like Domain"/>
    <property type="match status" value="1"/>
</dbReference>
<dbReference type="Pfam" id="PF00106">
    <property type="entry name" value="adh_short"/>
    <property type="match status" value="1"/>
</dbReference>
<dbReference type="OrthoDB" id="37659at2759"/>
<dbReference type="PANTHER" id="PTHR43180:SF33">
    <property type="entry name" value="15-HYDROXYPROSTAGLANDIN DEHYDROGENASE [NAD(+)]-LIKE"/>
    <property type="match status" value="1"/>
</dbReference>
<accession>A0A6A6DNP8</accession>
<keyword evidence="2" id="KW-0560">Oxidoreductase</keyword>
<organism evidence="3 4">
    <name type="scientific">Zopfia rhizophila CBS 207.26</name>
    <dbReference type="NCBI Taxonomy" id="1314779"/>
    <lineage>
        <taxon>Eukaryota</taxon>
        <taxon>Fungi</taxon>
        <taxon>Dikarya</taxon>
        <taxon>Ascomycota</taxon>
        <taxon>Pezizomycotina</taxon>
        <taxon>Dothideomycetes</taxon>
        <taxon>Dothideomycetes incertae sedis</taxon>
        <taxon>Zopfiaceae</taxon>
        <taxon>Zopfia</taxon>
    </lineage>
</organism>
<dbReference type="PRINTS" id="PR00081">
    <property type="entry name" value="GDHRDH"/>
</dbReference>
<dbReference type="SUPFAM" id="SSF51735">
    <property type="entry name" value="NAD(P)-binding Rossmann-fold domains"/>
    <property type="match status" value="1"/>
</dbReference>
<evidence type="ECO:0000256" key="1">
    <source>
        <dbReference type="ARBA" id="ARBA00006484"/>
    </source>
</evidence>
<comment type="similarity">
    <text evidence="1">Belongs to the short-chain dehydrogenases/reductases (SDR) family.</text>
</comment>
<dbReference type="AlphaFoldDB" id="A0A6A6DNP8"/>
<dbReference type="PANTHER" id="PTHR43180">
    <property type="entry name" value="3-OXOACYL-(ACYL-CARRIER-PROTEIN) REDUCTASE (AFU_ORTHOLOGUE AFUA_6G11210)"/>
    <property type="match status" value="1"/>
</dbReference>
<reference evidence="3" key="1">
    <citation type="journal article" date="2020" name="Stud. Mycol.">
        <title>101 Dothideomycetes genomes: a test case for predicting lifestyles and emergence of pathogens.</title>
        <authorList>
            <person name="Haridas S."/>
            <person name="Albert R."/>
            <person name="Binder M."/>
            <person name="Bloem J."/>
            <person name="Labutti K."/>
            <person name="Salamov A."/>
            <person name="Andreopoulos B."/>
            <person name="Baker S."/>
            <person name="Barry K."/>
            <person name="Bills G."/>
            <person name="Bluhm B."/>
            <person name="Cannon C."/>
            <person name="Castanera R."/>
            <person name="Culley D."/>
            <person name="Daum C."/>
            <person name="Ezra D."/>
            <person name="Gonzalez J."/>
            <person name="Henrissat B."/>
            <person name="Kuo A."/>
            <person name="Liang C."/>
            <person name="Lipzen A."/>
            <person name="Lutzoni F."/>
            <person name="Magnuson J."/>
            <person name="Mondo S."/>
            <person name="Nolan M."/>
            <person name="Ohm R."/>
            <person name="Pangilinan J."/>
            <person name="Park H.-J."/>
            <person name="Ramirez L."/>
            <person name="Alfaro M."/>
            <person name="Sun H."/>
            <person name="Tritt A."/>
            <person name="Yoshinaga Y."/>
            <person name="Zwiers L.-H."/>
            <person name="Turgeon B."/>
            <person name="Goodwin S."/>
            <person name="Spatafora J."/>
            <person name="Crous P."/>
            <person name="Grigoriev I."/>
        </authorList>
    </citation>
    <scope>NUCLEOTIDE SEQUENCE</scope>
    <source>
        <strain evidence="3">CBS 207.26</strain>
    </source>
</reference>
<name>A0A6A6DNP8_9PEZI</name>
<proteinExistence type="inferred from homology"/>
<protein>
    <submittedName>
        <fullName evidence="3">Putative oxidoreductase,short chain dehydrogenase</fullName>
    </submittedName>
</protein>
<sequence length="267" mass="28776">SGGSSGIGYATARLLASKGAKVVIGDLQPPKDSVTSGIDFVRTDASSWNSQLNLFKEAIQRHGKLDVALVNAGIAEGEQAFEDRVDAKTGDPIEPSWSTLKVNLIGGLITIKLALHFLRKSPSGGAIVLSGSRASYDAYNMPVYTASKHGLLGTMRALRAHTPAWNIRINLIAPSVTFTSLLPSETRQHYERLGLYCQSAEDVARAIAYLAQDSTLHGKAISISQGVYRELEEPLANLKDEIYGKDDFNPSNGDEFHAMISAMISRS</sequence>
<gene>
    <name evidence="3" type="ORF">K469DRAFT_590120</name>
</gene>
<evidence type="ECO:0000313" key="4">
    <source>
        <dbReference type="Proteomes" id="UP000800200"/>
    </source>
</evidence>
<dbReference type="InterPro" id="IPR002347">
    <property type="entry name" value="SDR_fam"/>
</dbReference>
<feature type="non-terminal residue" evidence="3">
    <location>
        <position position="1"/>
    </location>
</feature>
<dbReference type="Proteomes" id="UP000800200">
    <property type="component" value="Unassembled WGS sequence"/>
</dbReference>
<dbReference type="InterPro" id="IPR036291">
    <property type="entry name" value="NAD(P)-bd_dom_sf"/>
</dbReference>
<dbReference type="GO" id="GO:0016491">
    <property type="term" value="F:oxidoreductase activity"/>
    <property type="evidence" value="ECO:0007669"/>
    <property type="project" value="UniProtKB-KW"/>
</dbReference>
<evidence type="ECO:0000256" key="2">
    <source>
        <dbReference type="ARBA" id="ARBA00023002"/>
    </source>
</evidence>
<keyword evidence="4" id="KW-1185">Reference proteome</keyword>
<evidence type="ECO:0000313" key="3">
    <source>
        <dbReference type="EMBL" id="KAF2181177.1"/>
    </source>
</evidence>